<dbReference type="Pfam" id="PF03932">
    <property type="entry name" value="CutC"/>
    <property type="match status" value="1"/>
</dbReference>
<keyword evidence="4" id="KW-1185">Reference proteome</keyword>
<organism evidence="3 4">
    <name type="scientific">Actinomadura craniellae</name>
    <dbReference type="NCBI Taxonomy" id="2231787"/>
    <lineage>
        <taxon>Bacteria</taxon>
        <taxon>Bacillati</taxon>
        <taxon>Actinomycetota</taxon>
        <taxon>Actinomycetes</taxon>
        <taxon>Streptosporangiales</taxon>
        <taxon>Thermomonosporaceae</taxon>
        <taxon>Actinomadura</taxon>
    </lineage>
</organism>
<comment type="similarity">
    <text evidence="1">Belongs to the CutC family.</text>
</comment>
<dbReference type="RefSeq" id="WP_111869804.1">
    <property type="nucleotide sequence ID" value="NZ_QLYX01000010.1"/>
</dbReference>
<dbReference type="InterPro" id="IPR005627">
    <property type="entry name" value="CutC-like"/>
</dbReference>
<dbReference type="PANTHER" id="PTHR12598">
    <property type="entry name" value="COPPER HOMEOSTASIS PROTEIN CUTC"/>
    <property type="match status" value="1"/>
</dbReference>
<evidence type="ECO:0000256" key="1">
    <source>
        <dbReference type="ARBA" id="ARBA00007768"/>
    </source>
</evidence>
<dbReference type="OrthoDB" id="9815677at2"/>
<dbReference type="PANTHER" id="PTHR12598:SF0">
    <property type="entry name" value="COPPER HOMEOSTASIS PROTEIN CUTC HOMOLOG"/>
    <property type="match status" value="1"/>
</dbReference>
<sequence length="230" mass="23577">MALLEVIVLTAADAQAAEEGGAGRLAVAADMTTDGLTPDPITVARVRAATSLPLRVVLRANPGFRTTTPELDRLRRAAEALAEAGADGFAFGFLDPLDQIDVAATVKLAADVAPLPWTFHRALDRAADPDAAWRAIGELPGLDTVLSAGSARGLDAGIGALARRATECPRAADLLMAGGGLRRKHVAVLAAAGVSAFSVGGPVRPDGSWQTPVAPDLVRSWHTLVSAASP</sequence>
<evidence type="ECO:0000256" key="2">
    <source>
        <dbReference type="ARBA" id="ARBA00019014"/>
    </source>
</evidence>
<gene>
    <name evidence="3" type="ORF">DPM19_21695</name>
</gene>
<dbReference type="AlphaFoldDB" id="A0A365H1Y9"/>
<accession>A0A365H1Y9</accession>
<dbReference type="Gene3D" id="3.20.20.380">
    <property type="entry name" value="Copper homeostasis (CutC) domain"/>
    <property type="match status" value="1"/>
</dbReference>
<reference evidence="3 4" key="1">
    <citation type="submission" date="2018-06" db="EMBL/GenBank/DDBJ databases">
        <title>Actinomadura craniellae sp. nov. isolated from marine sponge Craniella sp.</title>
        <authorList>
            <person name="Li L."/>
            <person name="Xu Q.H."/>
            <person name="Lin H.W."/>
            <person name="Lu Y.H."/>
        </authorList>
    </citation>
    <scope>NUCLEOTIDE SEQUENCE [LARGE SCALE GENOMIC DNA]</scope>
    <source>
        <strain evidence="3 4">LHW63021</strain>
    </source>
</reference>
<name>A0A365H1Y9_9ACTN</name>
<dbReference type="GO" id="GO:0005507">
    <property type="term" value="F:copper ion binding"/>
    <property type="evidence" value="ECO:0007669"/>
    <property type="project" value="TreeGrafter"/>
</dbReference>
<evidence type="ECO:0000313" key="3">
    <source>
        <dbReference type="EMBL" id="RAY13110.1"/>
    </source>
</evidence>
<comment type="caution">
    <text evidence="3">The sequence shown here is derived from an EMBL/GenBank/DDBJ whole genome shotgun (WGS) entry which is preliminary data.</text>
</comment>
<protein>
    <recommendedName>
        <fullName evidence="2">Copper homeostasis protein cutC homolog</fullName>
    </recommendedName>
</protein>
<dbReference type="InterPro" id="IPR036822">
    <property type="entry name" value="CutC-like_dom_sf"/>
</dbReference>
<dbReference type="EMBL" id="QLYX01000010">
    <property type="protein sequence ID" value="RAY13110.1"/>
    <property type="molecule type" value="Genomic_DNA"/>
</dbReference>
<dbReference type="SUPFAM" id="SSF110395">
    <property type="entry name" value="CutC-like"/>
    <property type="match status" value="1"/>
</dbReference>
<proteinExistence type="inferred from homology"/>
<dbReference type="Proteomes" id="UP000251891">
    <property type="component" value="Unassembled WGS sequence"/>
</dbReference>
<evidence type="ECO:0000313" key="4">
    <source>
        <dbReference type="Proteomes" id="UP000251891"/>
    </source>
</evidence>